<dbReference type="EMBL" id="CM004387">
    <property type="protein sequence ID" value="KAG8662770.1"/>
    <property type="molecule type" value="Genomic_DNA"/>
</dbReference>
<reference evidence="2" key="1">
    <citation type="journal article" date="2016" name="Nat. Biotechnol.">
        <title>Sequencing wild and cultivated cassava and related species reveals extensive interspecific hybridization and genetic diversity.</title>
        <authorList>
            <person name="Bredeson J.V."/>
            <person name="Lyons J.B."/>
            <person name="Prochnik S.E."/>
            <person name="Wu G.A."/>
            <person name="Ha C.M."/>
            <person name="Edsinger-Gonzales E."/>
            <person name="Grimwood J."/>
            <person name="Schmutz J."/>
            <person name="Rabbi I.Y."/>
            <person name="Egesi C."/>
            <person name="Nauluvula P."/>
            <person name="Lebot V."/>
            <person name="Ndunguru J."/>
            <person name="Mkamilo G."/>
            <person name="Bart R.S."/>
            <person name="Setter T.L."/>
            <person name="Gleadow R.M."/>
            <person name="Kulakow P."/>
            <person name="Ferguson M.E."/>
            <person name="Rounsley S."/>
            <person name="Rokhsar D.S."/>
        </authorList>
    </citation>
    <scope>NUCLEOTIDE SEQUENCE [LARGE SCALE GENOMIC DNA]</scope>
    <source>
        <strain evidence="2">cv. AM560-2</strain>
    </source>
</reference>
<organism evidence="1 2">
    <name type="scientific">Manihot esculenta</name>
    <name type="common">Cassava</name>
    <name type="synonym">Jatropha manihot</name>
    <dbReference type="NCBI Taxonomy" id="3983"/>
    <lineage>
        <taxon>Eukaryota</taxon>
        <taxon>Viridiplantae</taxon>
        <taxon>Streptophyta</taxon>
        <taxon>Embryophyta</taxon>
        <taxon>Tracheophyta</taxon>
        <taxon>Spermatophyta</taxon>
        <taxon>Magnoliopsida</taxon>
        <taxon>eudicotyledons</taxon>
        <taxon>Gunneridae</taxon>
        <taxon>Pentapetalae</taxon>
        <taxon>rosids</taxon>
        <taxon>fabids</taxon>
        <taxon>Malpighiales</taxon>
        <taxon>Euphorbiaceae</taxon>
        <taxon>Crotonoideae</taxon>
        <taxon>Manihoteae</taxon>
        <taxon>Manihot</taxon>
    </lineage>
</organism>
<comment type="caution">
    <text evidence="1">The sequence shown here is derived from an EMBL/GenBank/DDBJ whole genome shotgun (WGS) entry which is preliminary data.</text>
</comment>
<keyword evidence="2" id="KW-1185">Reference proteome</keyword>
<dbReference type="Proteomes" id="UP000091857">
    <property type="component" value="Chromosome 1"/>
</dbReference>
<protein>
    <submittedName>
        <fullName evidence="1">Uncharacterized protein</fullName>
    </submittedName>
</protein>
<name>A0ACB7IDE0_MANES</name>
<accession>A0ACB7IDE0</accession>
<evidence type="ECO:0000313" key="2">
    <source>
        <dbReference type="Proteomes" id="UP000091857"/>
    </source>
</evidence>
<proteinExistence type="predicted"/>
<sequence>MWWLFYRKVSNELKNKQSNHFITNHHKTILSPPCAPTHHLPNLRCSLNTTTSLYHLLILFISVLHILPSKSIIKCTYVLYFRKIKGKKKRKYEIITNDETTEIKDATSSFHQSAFLLPAIGKAVWRL</sequence>
<gene>
    <name evidence="1" type="ORF">MANES_01G142001v8</name>
</gene>
<evidence type="ECO:0000313" key="1">
    <source>
        <dbReference type="EMBL" id="KAG8662770.1"/>
    </source>
</evidence>